<sequence length="78" mass="8590">MNNKLTHSHCVSLQMPLNSTVVLPSPKSLNPRPKQSSNAMDSQTQPQLMHSGSSPFRAKSTRCRSTELMETLLPLTPS</sequence>
<accession>R7T8N7</accession>
<proteinExistence type="predicted"/>
<dbReference type="Proteomes" id="UP000014760">
    <property type="component" value="Unassembled WGS sequence"/>
</dbReference>
<reference evidence="3" key="3">
    <citation type="submission" date="2015-06" db="UniProtKB">
        <authorList>
            <consortium name="EnsemblMetazoa"/>
        </authorList>
    </citation>
    <scope>IDENTIFICATION</scope>
</reference>
<reference evidence="4" key="1">
    <citation type="submission" date="2012-12" db="EMBL/GenBank/DDBJ databases">
        <authorList>
            <person name="Hellsten U."/>
            <person name="Grimwood J."/>
            <person name="Chapman J.A."/>
            <person name="Shapiro H."/>
            <person name="Aerts A."/>
            <person name="Otillar R.P."/>
            <person name="Terry A.Y."/>
            <person name="Boore J.L."/>
            <person name="Simakov O."/>
            <person name="Marletaz F."/>
            <person name="Cho S.-J."/>
            <person name="Edsinger-Gonzales E."/>
            <person name="Havlak P."/>
            <person name="Kuo D.-H."/>
            <person name="Larsson T."/>
            <person name="Lv J."/>
            <person name="Arendt D."/>
            <person name="Savage R."/>
            <person name="Osoegawa K."/>
            <person name="de Jong P."/>
            <person name="Lindberg D.R."/>
            <person name="Seaver E.C."/>
            <person name="Weisblat D.A."/>
            <person name="Putnam N.H."/>
            <person name="Grigoriev I.V."/>
            <person name="Rokhsar D.S."/>
        </authorList>
    </citation>
    <scope>NUCLEOTIDE SEQUENCE</scope>
    <source>
        <strain evidence="4">I ESC-2004</strain>
    </source>
</reference>
<protein>
    <submittedName>
        <fullName evidence="2 3">Uncharacterized protein</fullName>
    </submittedName>
</protein>
<feature type="compositionally biased region" description="Polar residues" evidence="1">
    <location>
        <begin position="33"/>
        <end position="54"/>
    </location>
</feature>
<name>R7T8N7_CAPTE</name>
<feature type="compositionally biased region" description="Low complexity" evidence="1">
    <location>
        <begin position="66"/>
        <end position="78"/>
    </location>
</feature>
<evidence type="ECO:0000313" key="3">
    <source>
        <dbReference type="EnsemblMetazoa" id="CapteP225305"/>
    </source>
</evidence>
<keyword evidence="4" id="KW-1185">Reference proteome</keyword>
<evidence type="ECO:0000313" key="2">
    <source>
        <dbReference type="EMBL" id="ELT90000.1"/>
    </source>
</evidence>
<dbReference type="EnsemblMetazoa" id="CapteT225305">
    <property type="protein sequence ID" value="CapteP225305"/>
    <property type="gene ID" value="CapteG225305"/>
</dbReference>
<evidence type="ECO:0000313" key="4">
    <source>
        <dbReference type="Proteomes" id="UP000014760"/>
    </source>
</evidence>
<gene>
    <name evidence="2" type="ORF">CAPTEDRAFT_225305</name>
</gene>
<reference evidence="2 4" key="2">
    <citation type="journal article" date="2013" name="Nature">
        <title>Insights into bilaterian evolution from three spiralian genomes.</title>
        <authorList>
            <person name="Simakov O."/>
            <person name="Marletaz F."/>
            <person name="Cho S.J."/>
            <person name="Edsinger-Gonzales E."/>
            <person name="Havlak P."/>
            <person name="Hellsten U."/>
            <person name="Kuo D.H."/>
            <person name="Larsson T."/>
            <person name="Lv J."/>
            <person name="Arendt D."/>
            <person name="Savage R."/>
            <person name="Osoegawa K."/>
            <person name="de Jong P."/>
            <person name="Grimwood J."/>
            <person name="Chapman J.A."/>
            <person name="Shapiro H."/>
            <person name="Aerts A."/>
            <person name="Otillar R.P."/>
            <person name="Terry A.Y."/>
            <person name="Boore J.L."/>
            <person name="Grigoriev I.V."/>
            <person name="Lindberg D.R."/>
            <person name="Seaver E.C."/>
            <person name="Weisblat D.A."/>
            <person name="Putnam N.H."/>
            <person name="Rokhsar D.S."/>
        </authorList>
    </citation>
    <scope>NUCLEOTIDE SEQUENCE</scope>
    <source>
        <strain evidence="2 4">I ESC-2004</strain>
    </source>
</reference>
<feature type="region of interest" description="Disordered" evidence="1">
    <location>
        <begin position="17"/>
        <end position="78"/>
    </location>
</feature>
<evidence type="ECO:0000256" key="1">
    <source>
        <dbReference type="SAM" id="MobiDB-lite"/>
    </source>
</evidence>
<organism evidence="2">
    <name type="scientific">Capitella teleta</name>
    <name type="common">Polychaete worm</name>
    <dbReference type="NCBI Taxonomy" id="283909"/>
    <lineage>
        <taxon>Eukaryota</taxon>
        <taxon>Metazoa</taxon>
        <taxon>Spiralia</taxon>
        <taxon>Lophotrochozoa</taxon>
        <taxon>Annelida</taxon>
        <taxon>Polychaeta</taxon>
        <taxon>Sedentaria</taxon>
        <taxon>Scolecida</taxon>
        <taxon>Capitellidae</taxon>
        <taxon>Capitella</taxon>
    </lineage>
</organism>
<dbReference type="AlphaFoldDB" id="R7T8N7"/>
<dbReference type="EMBL" id="KB311067">
    <property type="protein sequence ID" value="ELT90000.1"/>
    <property type="molecule type" value="Genomic_DNA"/>
</dbReference>
<dbReference type="HOGENOM" id="CLU_2624393_0_0_1"/>
<dbReference type="EMBL" id="AMQN01032148">
    <property type="status" value="NOT_ANNOTATED_CDS"/>
    <property type="molecule type" value="Genomic_DNA"/>
</dbReference>